<keyword evidence="7" id="KW-1133">Transmembrane helix</keyword>
<dbReference type="InParanoid" id="A0A0D2WTK1"/>
<dbReference type="PANTHER" id="PTHR14650:SF1">
    <property type="entry name" value="2-OXOGLUTARATE AND IRON-DEPENDENT OXYGENASE DOMAIN-CONTAINING PROTEIN 3"/>
    <property type="match status" value="1"/>
</dbReference>
<dbReference type="GO" id="GO:0016705">
    <property type="term" value="F:oxidoreductase activity, acting on paired donors, with incorporation or reduction of molecular oxygen"/>
    <property type="evidence" value="ECO:0007669"/>
    <property type="project" value="InterPro"/>
</dbReference>
<dbReference type="Gene3D" id="2.60.120.620">
    <property type="entry name" value="q2cbj1_9rhob like domain"/>
    <property type="match status" value="1"/>
</dbReference>
<keyword evidence="3" id="KW-0223">Dioxygenase</keyword>
<name>A0A0D2WTK1_CAPO3</name>
<dbReference type="GO" id="GO:0051213">
    <property type="term" value="F:dioxygenase activity"/>
    <property type="evidence" value="ECO:0007669"/>
    <property type="project" value="UniProtKB-KW"/>
</dbReference>
<evidence type="ECO:0000256" key="3">
    <source>
        <dbReference type="ARBA" id="ARBA00022964"/>
    </source>
</evidence>
<dbReference type="PANTHER" id="PTHR14650">
    <property type="entry name" value="PROLYL HYDROXYLASE-RELATED"/>
    <property type="match status" value="1"/>
</dbReference>
<dbReference type="InterPro" id="IPR006620">
    <property type="entry name" value="Pro_4_hyd_alph"/>
</dbReference>
<dbReference type="STRING" id="595528.A0A0D2WTK1"/>
<evidence type="ECO:0000256" key="2">
    <source>
        <dbReference type="ARBA" id="ARBA00022723"/>
    </source>
</evidence>
<dbReference type="GO" id="GO:0016020">
    <property type="term" value="C:membrane"/>
    <property type="evidence" value="ECO:0007669"/>
    <property type="project" value="TreeGrafter"/>
</dbReference>
<proteinExistence type="predicted"/>
<evidence type="ECO:0000313" key="9">
    <source>
        <dbReference type="EMBL" id="KJE95835.1"/>
    </source>
</evidence>
<evidence type="ECO:0000256" key="4">
    <source>
        <dbReference type="ARBA" id="ARBA00023002"/>
    </source>
</evidence>
<feature type="domain" description="Fe2OG dioxygenase" evidence="8">
    <location>
        <begin position="221"/>
        <end position="340"/>
    </location>
</feature>
<reference evidence="10" key="1">
    <citation type="submission" date="2011-02" db="EMBL/GenBank/DDBJ databases">
        <title>The Genome Sequence of Capsaspora owczarzaki ATCC 30864.</title>
        <authorList>
            <person name="Russ C."/>
            <person name="Cuomo C."/>
            <person name="Burger G."/>
            <person name="Gray M.W."/>
            <person name="Holland P.W.H."/>
            <person name="King N."/>
            <person name="Lang F.B.F."/>
            <person name="Roger A.J."/>
            <person name="Ruiz-Trillo I."/>
            <person name="Young S.K."/>
            <person name="Zeng Q."/>
            <person name="Gargeya S."/>
            <person name="Alvarado L."/>
            <person name="Berlin A."/>
            <person name="Chapman S.B."/>
            <person name="Chen Z."/>
            <person name="Freedman E."/>
            <person name="Gellesch M."/>
            <person name="Goldberg J."/>
            <person name="Griggs A."/>
            <person name="Gujja S."/>
            <person name="Heilman E."/>
            <person name="Heiman D."/>
            <person name="Howarth C."/>
            <person name="Mehta T."/>
            <person name="Neiman D."/>
            <person name="Pearson M."/>
            <person name="Roberts A."/>
            <person name="Saif S."/>
            <person name="Shea T."/>
            <person name="Shenoy N."/>
            <person name="Sisk P."/>
            <person name="Stolte C."/>
            <person name="Sykes S."/>
            <person name="White J."/>
            <person name="Yandava C."/>
            <person name="Haas B."/>
            <person name="Nusbaum C."/>
            <person name="Birren B."/>
        </authorList>
    </citation>
    <scope>NUCLEOTIDE SEQUENCE</scope>
    <source>
        <strain evidence="10">ATCC 30864</strain>
    </source>
</reference>
<comment type="cofactor">
    <cofactor evidence="1">
        <name>L-ascorbate</name>
        <dbReference type="ChEBI" id="CHEBI:38290"/>
    </cofactor>
</comment>
<feature type="region of interest" description="Disordered" evidence="6">
    <location>
        <begin position="64"/>
        <end position="83"/>
    </location>
</feature>
<sequence>MARASQSAAARATSDAAKRPAPTQAQGAQSAHPGLMTVVALAVVAAAVAAAAWMAGLPAQSGFASSTNAASSDRTDAPVAGDPSADTLLASSTIALPWTVHNVACVDEYKPAVPGCTPAKCARIITDELCSADEAIRLRSMASRVMALGGGGGAPTILDLHTGALSKGSRFVNVYASLTAPRRAQLFPRQDLALYTEIKDRIRAAIMKEFGLQQLFLTKPTFFSRIDGSKTAATLNDEYWHVHVDRTTYGSFVYTSLLYLSDFGVDFEGGEFAFVAEQDGTPLKHEQALSDDDGGLVTSALIQPRLGRVSMFTSGPENPHHIRKVTKGIRFALTVSFTCDPTAAIADPSPSLLRLQTF</sequence>
<evidence type="ECO:0000256" key="7">
    <source>
        <dbReference type="SAM" id="Phobius"/>
    </source>
</evidence>
<dbReference type="OrthoDB" id="427071at2759"/>
<keyword evidence="7" id="KW-0472">Membrane</keyword>
<dbReference type="PhylomeDB" id="A0A0D2WTK1"/>
<dbReference type="InterPro" id="IPR005123">
    <property type="entry name" value="Oxoglu/Fe-dep_dioxygenase_dom"/>
</dbReference>
<dbReference type="SMART" id="SM00702">
    <property type="entry name" value="P4Hc"/>
    <property type="match status" value="1"/>
</dbReference>
<feature type="transmembrane region" description="Helical" evidence="7">
    <location>
        <begin position="35"/>
        <end position="56"/>
    </location>
</feature>
<accession>A0A0D2WTK1</accession>
<dbReference type="InterPro" id="IPR039210">
    <property type="entry name" value="OGFOD3"/>
</dbReference>
<gene>
    <name evidence="9" type="ORF">CAOG_008965</name>
</gene>
<dbReference type="Proteomes" id="UP000008743">
    <property type="component" value="Unassembled WGS sequence"/>
</dbReference>
<dbReference type="GO" id="GO:0005506">
    <property type="term" value="F:iron ion binding"/>
    <property type="evidence" value="ECO:0007669"/>
    <property type="project" value="InterPro"/>
</dbReference>
<keyword evidence="2" id="KW-0479">Metal-binding</keyword>
<keyword evidence="5" id="KW-0408">Iron</keyword>
<feature type="region of interest" description="Disordered" evidence="6">
    <location>
        <begin position="1"/>
        <end position="30"/>
    </location>
</feature>
<dbReference type="Pfam" id="PF13640">
    <property type="entry name" value="2OG-FeII_Oxy_3"/>
    <property type="match status" value="1"/>
</dbReference>
<feature type="compositionally biased region" description="Low complexity" evidence="6">
    <location>
        <begin position="1"/>
        <end position="21"/>
    </location>
</feature>
<keyword evidence="7" id="KW-0812">Transmembrane</keyword>
<evidence type="ECO:0000256" key="1">
    <source>
        <dbReference type="ARBA" id="ARBA00001961"/>
    </source>
</evidence>
<dbReference type="EMBL" id="KE346370">
    <property type="protein sequence ID" value="KJE95835.1"/>
    <property type="molecule type" value="Genomic_DNA"/>
</dbReference>
<keyword evidence="10" id="KW-1185">Reference proteome</keyword>
<protein>
    <recommendedName>
        <fullName evidence="8">Fe2OG dioxygenase domain-containing protein</fullName>
    </recommendedName>
</protein>
<evidence type="ECO:0000313" key="10">
    <source>
        <dbReference type="Proteomes" id="UP000008743"/>
    </source>
</evidence>
<evidence type="ECO:0000256" key="6">
    <source>
        <dbReference type="SAM" id="MobiDB-lite"/>
    </source>
</evidence>
<keyword evidence="4" id="KW-0560">Oxidoreductase</keyword>
<evidence type="ECO:0000256" key="5">
    <source>
        <dbReference type="ARBA" id="ARBA00023004"/>
    </source>
</evidence>
<dbReference type="PROSITE" id="PS51471">
    <property type="entry name" value="FE2OG_OXY"/>
    <property type="match status" value="1"/>
</dbReference>
<organism evidence="9 10">
    <name type="scientific">Capsaspora owczarzaki (strain ATCC 30864)</name>
    <dbReference type="NCBI Taxonomy" id="595528"/>
    <lineage>
        <taxon>Eukaryota</taxon>
        <taxon>Filasterea</taxon>
        <taxon>Capsaspora</taxon>
    </lineage>
</organism>
<dbReference type="AlphaFoldDB" id="A0A0D2WTK1"/>
<evidence type="ECO:0000259" key="8">
    <source>
        <dbReference type="PROSITE" id="PS51471"/>
    </source>
</evidence>
<dbReference type="GO" id="GO:0031418">
    <property type="term" value="F:L-ascorbic acid binding"/>
    <property type="evidence" value="ECO:0007669"/>
    <property type="project" value="InterPro"/>
</dbReference>
<dbReference type="InterPro" id="IPR044862">
    <property type="entry name" value="Pro_4_hyd_alph_FE2OG_OXY"/>
</dbReference>
<dbReference type="eggNOG" id="ENOG502QR2P">
    <property type="taxonomic scope" value="Eukaryota"/>
</dbReference>